<dbReference type="PROSITE" id="PS51318">
    <property type="entry name" value="TAT"/>
    <property type="match status" value="1"/>
</dbReference>
<dbReference type="Pfam" id="PF12697">
    <property type="entry name" value="Abhydrolase_6"/>
    <property type="match status" value="1"/>
</dbReference>
<organism evidence="3 4">
    <name type="scientific">Nonomuraea cypriaca</name>
    <dbReference type="NCBI Taxonomy" id="1187855"/>
    <lineage>
        <taxon>Bacteria</taxon>
        <taxon>Bacillati</taxon>
        <taxon>Actinomycetota</taxon>
        <taxon>Actinomycetes</taxon>
        <taxon>Streptosporangiales</taxon>
        <taxon>Streptosporangiaceae</taxon>
        <taxon>Nonomuraea</taxon>
    </lineage>
</organism>
<feature type="chain" id="PRO_5039183270" evidence="1">
    <location>
        <begin position="24"/>
        <end position="315"/>
    </location>
</feature>
<dbReference type="Gene3D" id="3.40.50.1820">
    <property type="entry name" value="alpha/beta hydrolase"/>
    <property type="match status" value="1"/>
</dbReference>
<evidence type="ECO:0000313" key="4">
    <source>
        <dbReference type="Proteomes" id="UP000605361"/>
    </source>
</evidence>
<evidence type="ECO:0000256" key="1">
    <source>
        <dbReference type="SAM" id="SignalP"/>
    </source>
</evidence>
<evidence type="ECO:0000313" key="3">
    <source>
        <dbReference type="EMBL" id="MBF8185025.1"/>
    </source>
</evidence>
<dbReference type="SUPFAM" id="SSF53474">
    <property type="entry name" value="alpha/beta-Hydrolases"/>
    <property type="match status" value="1"/>
</dbReference>
<proteinExistence type="predicted"/>
<sequence>MSEPTRRNLLRGTAATATGAAVAALAAPAAARADGDREQAPTFVLVHSTSCSSSWWGPLIGELALRGHRALAVDLPGHGPGAYYPKAYQAPQDLKALATEPSPTAKLTVDDYAEHVERVVTRASARGPVILAGHGDAGGAVLGRLGNAIPGRIRHLVYIDAFLCVDLATMGDYQQVPENGGALPVPAIGNPAELGVARINWRSGNPKDVAAFKAALAADFTDEALRAMLNSLQPDEAAAVWGADVKVDARTWGRIPRTYVRFSKDRTFPVALQDRMIREADRLTPRNRFKVHTVAAPHAGPLHRPEIVKILDGLA</sequence>
<keyword evidence="1" id="KW-0732">Signal</keyword>
<dbReference type="InterPro" id="IPR052897">
    <property type="entry name" value="Sec-Metab_Biosynth_Hydrolase"/>
</dbReference>
<dbReference type="EMBL" id="JADOGI010000008">
    <property type="protein sequence ID" value="MBF8185025.1"/>
    <property type="molecule type" value="Genomic_DNA"/>
</dbReference>
<protein>
    <submittedName>
        <fullName evidence="3">Alpha/beta hydrolase</fullName>
    </submittedName>
</protein>
<dbReference type="GO" id="GO:0016787">
    <property type="term" value="F:hydrolase activity"/>
    <property type="evidence" value="ECO:0007669"/>
    <property type="project" value="UniProtKB-KW"/>
</dbReference>
<gene>
    <name evidence="3" type="ORF">ITP53_04585</name>
</gene>
<dbReference type="PANTHER" id="PTHR37017">
    <property type="entry name" value="AB HYDROLASE-1 DOMAIN-CONTAINING PROTEIN-RELATED"/>
    <property type="match status" value="1"/>
</dbReference>
<name>A0A931A4T2_9ACTN</name>
<evidence type="ECO:0000259" key="2">
    <source>
        <dbReference type="Pfam" id="PF12697"/>
    </source>
</evidence>
<feature type="signal peptide" evidence="1">
    <location>
        <begin position="1"/>
        <end position="23"/>
    </location>
</feature>
<dbReference type="AlphaFoldDB" id="A0A931A4T2"/>
<feature type="domain" description="AB hydrolase-1" evidence="2">
    <location>
        <begin position="43"/>
        <end position="306"/>
    </location>
</feature>
<keyword evidence="3" id="KW-0378">Hydrolase</keyword>
<accession>A0A931A4T2</accession>
<keyword evidence="4" id="KW-1185">Reference proteome</keyword>
<dbReference type="InterPro" id="IPR029058">
    <property type="entry name" value="AB_hydrolase_fold"/>
</dbReference>
<dbReference type="InterPro" id="IPR000073">
    <property type="entry name" value="AB_hydrolase_1"/>
</dbReference>
<dbReference type="Proteomes" id="UP000605361">
    <property type="component" value="Unassembled WGS sequence"/>
</dbReference>
<dbReference type="InterPro" id="IPR006311">
    <property type="entry name" value="TAT_signal"/>
</dbReference>
<comment type="caution">
    <text evidence="3">The sequence shown here is derived from an EMBL/GenBank/DDBJ whole genome shotgun (WGS) entry which is preliminary data.</text>
</comment>
<reference evidence="3" key="1">
    <citation type="submission" date="2020-11" db="EMBL/GenBank/DDBJ databases">
        <title>Whole-genome analyses of Nonomuraea sp. K274.</title>
        <authorList>
            <person name="Veyisoglu A."/>
        </authorList>
    </citation>
    <scope>NUCLEOTIDE SEQUENCE</scope>
    <source>
        <strain evidence="3">K274</strain>
    </source>
</reference>
<dbReference type="PANTHER" id="PTHR37017:SF11">
    <property type="entry name" value="ESTERASE_LIPASE_THIOESTERASE DOMAIN-CONTAINING PROTEIN"/>
    <property type="match status" value="1"/>
</dbReference>